<gene>
    <name evidence="3" type="ORF">DDE74_21000</name>
</gene>
<dbReference type="Proteomes" id="UP000275579">
    <property type="component" value="Chromosome"/>
</dbReference>
<organism evidence="3 4">
    <name type="scientific">Streptomyces lydicus</name>
    <dbReference type="NCBI Taxonomy" id="47763"/>
    <lineage>
        <taxon>Bacteria</taxon>
        <taxon>Bacillati</taxon>
        <taxon>Actinomycetota</taxon>
        <taxon>Actinomycetes</taxon>
        <taxon>Kitasatosporales</taxon>
        <taxon>Streptomycetaceae</taxon>
        <taxon>Streptomyces</taxon>
    </lineage>
</organism>
<dbReference type="EMBL" id="CP029042">
    <property type="protein sequence ID" value="AZS73107.1"/>
    <property type="molecule type" value="Genomic_DNA"/>
</dbReference>
<accession>A0A3S9YDX2</accession>
<name>A0A3S9YDX2_9ACTN</name>
<evidence type="ECO:0000313" key="4">
    <source>
        <dbReference type="Proteomes" id="UP000275579"/>
    </source>
</evidence>
<dbReference type="PROSITE" id="PS51257">
    <property type="entry name" value="PROKAR_LIPOPROTEIN"/>
    <property type="match status" value="1"/>
</dbReference>
<feature type="signal peptide" evidence="2">
    <location>
        <begin position="1"/>
        <end position="27"/>
    </location>
</feature>
<sequence>MRPHLGRCLVIAALGGVSVLACGTAQAAPTAAPAPRASGDGPSLGRPLFGGQFDPVGGLGGGVISGGGRPVATQARTQDLHESSRR</sequence>
<evidence type="ECO:0000256" key="1">
    <source>
        <dbReference type="SAM" id="MobiDB-lite"/>
    </source>
</evidence>
<feature type="compositionally biased region" description="Low complexity" evidence="1">
    <location>
        <begin position="28"/>
        <end position="37"/>
    </location>
</feature>
<reference evidence="3 4" key="1">
    <citation type="submission" date="2018-04" db="EMBL/GenBank/DDBJ databases">
        <title>Complete genome sequences of Streptomyces lydicus strain WYEC and characterization of antagonistic properties of biological control agents.</title>
        <authorList>
            <person name="Mariita R.M."/>
            <person name="Sello J.K."/>
        </authorList>
    </citation>
    <scope>NUCLEOTIDE SEQUENCE [LARGE SCALE GENOMIC DNA]</scope>
    <source>
        <strain evidence="3 4">WYEC 108</strain>
    </source>
</reference>
<keyword evidence="2" id="KW-0732">Signal</keyword>
<evidence type="ECO:0000256" key="2">
    <source>
        <dbReference type="SAM" id="SignalP"/>
    </source>
</evidence>
<feature type="chain" id="PRO_5019286138" evidence="2">
    <location>
        <begin position="28"/>
        <end position="86"/>
    </location>
</feature>
<feature type="region of interest" description="Disordered" evidence="1">
    <location>
        <begin position="28"/>
        <end position="86"/>
    </location>
</feature>
<proteinExistence type="predicted"/>
<feature type="compositionally biased region" description="Gly residues" evidence="1">
    <location>
        <begin position="57"/>
        <end position="69"/>
    </location>
</feature>
<dbReference type="RefSeq" id="WP_127152154.1">
    <property type="nucleotide sequence ID" value="NZ_CP029042.1"/>
</dbReference>
<dbReference type="AlphaFoldDB" id="A0A3S9YDX2"/>
<evidence type="ECO:0000313" key="3">
    <source>
        <dbReference type="EMBL" id="AZS73107.1"/>
    </source>
</evidence>
<protein>
    <submittedName>
        <fullName evidence="3">Uncharacterized protein</fullName>
    </submittedName>
</protein>